<keyword evidence="1" id="KW-0732">Signal</keyword>
<gene>
    <name evidence="2" type="ORF">GMJLKIPL_0474</name>
</gene>
<feature type="signal peptide" evidence="1">
    <location>
        <begin position="1"/>
        <end position="20"/>
    </location>
</feature>
<reference evidence="2" key="1">
    <citation type="journal article" date="2021" name="Front. Microbiol.">
        <title>Comprehensive Comparative Genomics and Phenotyping of Methylobacterium Species.</title>
        <authorList>
            <person name="Alessa O."/>
            <person name="Ogura Y."/>
            <person name="Fujitani Y."/>
            <person name="Takami H."/>
            <person name="Hayashi T."/>
            <person name="Sahin N."/>
            <person name="Tani A."/>
        </authorList>
    </citation>
    <scope>NUCLEOTIDE SEQUENCE</scope>
    <source>
        <strain evidence="2">DSM 17168</strain>
    </source>
</reference>
<comment type="caution">
    <text evidence="2">The sequence shown here is derived from an EMBL/GenBank/DDBJ whole genome shotgun (WGS) entry which is preliminary data.</text>
</comment>
<feature type="chain" id="PRO_5046380730" description="Invasion associated locus b family protein" evidence="1">
    <location>
        <begin position="21"/>
        <end position="205"/>
    </location>
</feature>
<name>A0ABQ4S7V7_9HYPH</name>
<accession>A0ABQ4S7V7</accession>
<reference evidence="2" key="2">
    <citation type="submission" date="2021-08" db="EMBL/GenBank/DDBJ databases">
        <authorList>
            <person name="Tani A."/>
            <person name="Ola A."/>
            <person name="Ogura Y."/>
            <person name="Katsura K."/>
            <person name="Hayashi T."/>
        </authorList>
    </citation>
    <scope>NUCLEOTIDE SEQUENCE</scope>
    <source>
        <strain evidence="2">DSM 17168</strain>
    </source>
</reference>
<evidence type="ECO:0008006" key="4">
    <source>
        <dbReference type="Google" id="ProtNLM"/>
    </source>
</evidence>
<proteinExistence type="predicted"/>
<dbReference type="RefSeq" id="WP_238233511.1">
    <property type="nucleotide sequence ID" value="NZ_BPQQ01000004.1"/>
</dbReference>
<evidence type="ECO:0000313" key="3">
    <source>
        <dbReference type="Proteomes" id="UP001055153"/>
    </source>
</evidence>
<dbReference type="Proteomes" id="UP001055153">
    <property type="component" value="Unassembled WGS sequence"/>
</dbReference>
<sequence length="205" mass="21497">MSRALLSVLALSLLAGPALARGKPKAEPAAPPSLQASLVETYGVWNVYVAGEGKARICYAITKPRERFLKSLKDTDAFLFVTVRKGERASNEIALMMGFPLKPGAGQAGAPGGTETAAANGAVPAPASAANDPSFAIDRARYGLVVKGTNAWLQNPADEGKAVAEMSRGKKVVVKALSQRGNASTDEYSLDGFGDAMKRTREECK</sequence>
<organism evidence="2 3">
    <name type="scientific">Methylobacterium isbiliense</name>
    <dbReference type="NCBI Taxonomy" id="315478"/>
    <lineage>
        <taxon>Bacteria</taxon>
        <taxon>Pseudomonadati</taxon>
        <taxon>Pseudomonadota</taxon>
        <taxon>Alphaproteobacteria</taxon>
        <taxon>Hyphomicrobiales</taxon>
        <taxon>Methylobacteriaceae</taxon>
        <taxon>Methylobacterium</taxon>
    </lineage>
</organism>
<protein>
    <recommendedName>
        <fullName evidence="4">Invasion associated locus b family protein</fullName>
    </recommendedName>
</protein>
<evidence type="ECO:0000313" key="2">
    <source>
        <dbReference type="EMBL" id="GJD98563.1"/>
    </source>
</evidence>
<keyword evidence="3" id="KW-1185">Reference proteome</keyword>
<dbReference type="EMBL" id="BPQQ01000004">
    <property type="protein sequence ID" value="GJD98563.1"/>
    <property type="molecule type" value="Genomic_DNA"/>
</dbReference>
<evidence type="ECO:0000256" key="1">
    <source>
        <dbReference type="SAM" id="SignalP"/>
    </source>
</evidence>